<evidence type="ECO:0000256" key="1">
    <source>
        <dbReference type="ARBA" id="ARBA00004123"/>
    </source>
</evidence>
<dbReference type="EMBL" id="JANAVB010039958">
    <property type="protein sequence ID" value="KAJ6799151.1"/>
    <property type="molecule type" value="Genomic_DNA"/>
</dbReference>
<sequence>MSSRGKNFRRRSDSSSTAADSVNGDDNPSPSATKTSQTQTLASSRPKSHKPPPPPPPGPKRLSFVDDDEDDDESGPVSRSLPTRAAPRPPRAASAAPAPVAPIHKLNPTKNRAPPPIPSTLQPQAGEYTKERLLELQKNARSLGSSSKPPPPPPSQQQKPEPVVVLRGLIKPDATVEKSEDVETTEAKKEKEPGIPDQDTINAIRAKRERLRQSRGPAPDYISLDSGGALATRPGGESSDEEDHDFRGRIALSTAEPTSRGVFEPEVEDESEDEEERRWEEEQFRKGLGKRFEAVEEVSRVRSSSSSSSIVQLPVGPQPSGYLGVPSPQQPMALSGLSLGEPAMTMVQKAEVASQALKENIKKLREGHGRTVTNLLQTDEKLSEALSDITDLEKSLDSAGEKYVFMQQLRDFISVICDFLKDKGLLIEELEEEMQKLHEQRAAAVEDRRAADGVDEGNEVEAAVTAAMSVLNKGSGAAYLSAAANAAQAALVAARESSNLPVQVDEFGRDVNLKKRMDFTRRAEARKRRRARAESNLMSLSSAGKDSSFNQVEGEVTTDESDSESSAYKSTRDELLQTAEQIFSDASDEYSNLSIVKEKFEMWKKQHSSSYRDAYMSLSAPNVFSPYVRLELLKWDPLYNMTDFYDMEWHKLLFDYGLPGEGLDLDPDDPDTNLIPVLVEKVALPILHHEVEHCWDIFSTRRTENAVYATNLVISYIPASSEALAELLKVICRRLTQAIAGLGVPVWRPEVMRVVPGAAQFVAYRFGTSVRLLRNVCLWKDVVSLPVLEKLVLEDLLSGKLLPHVRSIMSNIHDAITRMERIVASLSGVWYGPKVTTDHSQKLKPLIDCVAELGRKLEKRQASGLSEEETVGLARRLKTILVQLNEYDRARAMLRTFHLKEAL</sequence>
<dbReference type="GO" id="GO:0000398">
    <property type="term" value="P:mRNA splicing, via spliceosome"/>
    <property type="evidence" value="ECO:0007669"/>
    <property type="project" value="InterPro"/>
</dbReference>
<evidence type="ECO:0000259" key="6">
    <source>
        <dbReference type="Pfam" id="PF07842"/>
    </source>
</evidence>
<gene>
    <name evidence="7" type="ORF">M6B38_208520</name>
</gene>
<evidence type="ECO:0000313" key="8">
    <source>
        <dbReference type="Proteomes" id="UP001140949"/>
    </source>
</evidence>
<evidence type="ECO:0000313" key="7">
    <source>
        <dbReference type="EMBL" id="KAJ6799151.1"/>
    </source>
</evidence>
<dbReference type="Proteomes" id="UP001140949">
    <property type="component" value="Unassembled WGS sequence"/>
</dbReference>
<reference evidence="7" key="1">
    <citation type="journal article" date="2023" name="GigaByte">
        <title>Genome assembly of the bearded iris, Iris pallida Lam.</title>
        <authorList>
            <person name="Bruccoleri R.E."/>
            <person name="Oakeley E.J."/>
            <person name="Faust A.M.E."/>
            <person name="Altorfer M."/>
            <person name="Dessus-Babus S."/>
            <person name="Burckhardt D."/>
            <person name="Oertli M."/>
            <person name="Naumann U."/>
            <person name="Petersen F."/>
            <person name="Wong J."/>
        </authorList>
    </citation>
    <scope>NUCLEOTIDE SEQUENCE</scope>
    <source>
        <strain evidence="7">GSM-AAB239-AS_SAM_17_03QT</strain>
    </source>
</reference>
<feature type="compositionally biased region" description="Polar residues" evidence="5">
    <location>
        <begin position="24"/>
        <end position="42"/>
    </location>
</feature>
<evidence type="ECO:0000256" key="3">
    <source>
        <dbReference type="ARBA" id="ARBA00023242"/>
    </source>
</evidence>
<evidence type="ECO:0000256" key="5">
    <source>
        <dbReference type="SAM" id="MobiDB-lite"/>
    </source>
</evidence>
<dbReference type="PANTHER" id="PTHR12214">
    <property type="entry name" value="GC-RICH SEQUENCE DNA-BINDING FACTOR"/>
    <property type="match status" value="1"/>
</dbReference>
<keyword evidence="8" id="KW-1185">Reference proteome</keyword>
<comment type="similarity">
    <text evidence="2">Belongs to the GCF family.</text>
</comment>
<feature type="compositionally biased region" description="Polar residues" evidence="5">
    <location>
        <begin position="536"/>
        <end position="551"/>
    </location>
</feature>
<feature type="region of interest" description="Disordered" evidence="5">
    <location>
        <begin position="1"/>
        <end position="281"/>
    </location>
</feature>
<dbReference type="Pfam" id="PF07842">
    <property type="entry name" value="GCFC"/>
    <property type="match status" value="1"/>
</dbReference>
<dbReference type="PANTHER" id="PTHR12214:SF0">
    <property type="entry name" value="LD29489P"/>
    <property type="match status" value="1"/>
</dbReference>
<feature type="compositionally biased region" description="Low complexity" evidence="5">
    <location>
        <begin position="82"/>
        <end position="102"/>
    </location>
</feature>
<feature type="region of interest" description="Disordered" evidence="5">
    <location>
        <begin position="522"/>
        <end position="571"/>
    </location>
</feature>
<comment type="subcellular location">
    <subcellularLocation>
        <location evidence="1">Nucleus</location>
    </subcellularLocation>
</comment>
<feature type="compositionally biased region" description="Acidic residues" evidence="5">
    <location>
        <begin position="65"/>
        <end position="74"/>
    </location>
</feature>
<reference evidence="7" key="2">
    <citation type="submission" date="2023-04" db="EMBL/GenBank/DDBJ databases">
        <authorList>
            <person name="Bruccoleri R.E."/>
            <person name="Oakeley E.J."/>
            <person name="Faust A.-M."/>
            <person name="Dessus-Babus S."/>
            <person name="Altorfer M."/>
            <person name="Burckhardt D."/>
            <person name="Oertli M."/>
            <person name="Naumann U."/>
            <person name="Petersen F."/>
            <person name="Wong J."/>
        </authorList>
    </citation>
    <scope>NUCLEOTIDE SEQUENCE</scope>
    <source>
        <strain evidence="7">GSM-AAB239-AS_SAM_17_03QT</strain>
        <tissue evidence="7">Leaf</tissue>
    </source>
</reference>
<dbReference type="InterPro" id="IPR022783">
    <property type="entry name" value="GCFC_dom"/>
</dbReference>
<dbReference type="AlphaFoldDB" id="A0AAX6E592"/>
<name>A0AAX6E592_IRIPA</name>
<protein>
    <submittedName>
        <fullName evidence="7">Transcriptional repressor ILP1-like</fullName>
    </submittedName>
</protein>
<feature type="compositionally biased region" description="Basic and acidic residues" evidence="5">
    <location>
        <begin position="174"/>
        <end position="194"/>
    </location>
</feature>
<organism evidence="7 8">
    <name type="scientific">Iris pallida</name>
    <name type="common">Sweet iris</name>
    <dbReference type="NCBI Taxonomy" id="29817"/>
    <lineage>
        <taxon>Eukaryota</taxon>
        <taxon>Viridiplantae</taxon>
        <taxon>Streptophyta</taxon>
        <taxon>Embryophyta</taxon>
        <taxon>Tracheophyta</taxon>
        <taxon>Spermatophyta</taxon>
        <taxon>Magnoliopsida</taxon>
        <taxon>Liliopsida</taxon>
        <taxon>Asparagales</taxon>
        <taxon>Iridaceae</taxon>
        <taxon>Iridoideae</taxon>
        <taxon>Irideae</taxon>
        <taxon>Iris</taxon>
    </lineage>
</organism>
<proteinExistence type="inferred from homology"/>
<dbReference type="GO" id="GO:0005634">
    <property type="term" value="C:nucleus"/>
    <property type="evidence" value="ECO:0007669"/>
    <property type="project" value="UniProtKB-SubCell"/>
</dbReference>
<evidence type="ECO:0000256" key="4">
    <source>
        <dbReference type="SAM" id="Coils"/>
    </source>
</evidence>
<dbReference type="GO" id="GO:0003677">
    <property type="term" value="F:DNA binding"/>
    <property type="evidence" value="ECO:0007669"/>
    <property type="project" value="InterPro"/>
</dbReference>
<comment type="caution">
    <text evidence="7">The sequence shown here is derived from an EMBL/GenBank/DDBJ whole genome shotgun (WGS) entry which is preliminary data.</text>
</comment>
<feature type="coiled-coil region" evidence="4">
    <location>
        <begin position="347"/>
        <end position="447"/>
    </location>
</feature>
<feature type="domain" description="GCF C-terminal" evidence="6">
    <location>
        <begin position="594"/>
        <end position="798"/>
    </location>
</feature>
<evidence type="ECO:0000256" key="2">
    <source>
        <dbReference type="ARBA" id="ARBA00010801"/>
    </source>
</evidence>
<accession>A0AAX6E592</accession>
<keyword evidence="4" id="KW-0175">Coiled coil</keyword>
<feature type="compositionally biased region" description="Acidic residues" evidence="5">
    <location>
        <begin position="265"/>
        <end position="275"/>
    </location>
</feature>
<dbReference type="InterPro" id="IPR012890">
    <property type="entry name" value="GCFC2-like"/>
</dbReference>
<keyword evidence="3" id="KW-0539">Nucleus</keyword>